<evidence type="ECO:0000313" key="1">
    <source>
        <dbReference type="EMBL" id="CAG8826574.1"/>
    </source>
</evidence>
<sequence>NYNKIKPLITQRKISQFVNQAVEKELVKNEKQAKAGLREKLIAAHQRMAKNKQLKKELANEWNDLIAVVPMTTDNVDKVEPFEVFVQNTAETGLKEPSKIQLIYPMTIDKELRLVESAQSAPPPSPDTIYPKPAPPNSLVEDVKKPSIENIHPTPKIIWKEIDGIIELRKRKCGLSGKGNCGKKITVWNIVDPLKGVPCLLKEFV</sequence>
<protein>
    <submittedName>
        <fullName evidence="1">31409_t:CDS:1</fullName>
    </submittedName>
</protein>
<dbReference type="EMBL" id="CAJVQC010092423">
    <property type="protein sequence ID" value="CAG8826574.1"/>
    <property type="molecule type" value="Genomic_DNA"/>
</dbReference>
<organism evidence="1 2">
    <name type="scientific">Racocetra persica</name>
    <dbReference type="NCBI Taxonomy" id="160502"/>
    <lineage>
        <taxon>Eukaryota</taxon>
        <taxon>Fungi</taxon>
        <taxon>Fungi incertae sedis</taxon>
        <taxon>Mucoromycota</taxon>
        <taxon>Glomeromycotina</taxon>
        <taxon>Glomeromycetes</taxon>
        <taxon>Diversisporales</taxon>
        <taxon>Gigasporaceae</taxon>
        <taxon>Racocetra</taxon>
    </lineage>
</organism>
<proteinExistence type="predicted"/>
<feature type="non-terminal residue" evidence="1">
    <location>
        <position position="1"/>
    </location>
</feature>
<keyword evidence="2" id="KW-1185">Reference proteome</keyword>
<reference evidence="1" key="1">
    <citation type="submission" date="2021-06" db="EMBL/GenBank/DDBJ databases">
        <authorList>
            <person name="Kallberg Y."/>
            <person name="Tangrot J."/>
            <person name="Rosling A."/>
        </authorList>
    </citation>
    <scope>NUCLEOTIDE SEQUENCE</scope>
    <source>
        <strain evidence="1">MA461A</strain>
    </source>
</reference>
<comment type="caution">
    <text evidence="1">The sequence shown here is derived from an EMBL/GenBank/DDBJ whole genome shotgun (WGS) entry which is preliminary data.</text>
</comment>
<dbReference type="Proteomes" id="UP000789920">
    <property type="component" value="Unassembled WGS sequence"/>
</dbReference>
<feature type="non-terminal residue" evidence="1">
    <location>
        <position position="205"/>
    </location>
</feature>
<accession>A0ACA9S601</accession>
<evidence type="ECO:0000313" key="2">
    <source>
        <dbReference type="Proteomes" id="UP000789920"/>
    </source>
</evidence>
<name>A0ACA9S601_9GLOM</name>
<gene>
    <name evidence="1" type="ORF">RPERSI_LOCUS26768</name>
</gene>